<evidence type="ECO:0000313" key="3">
    <source>
        <dbReference type="Proteomes" id="UP001151760"/>
    </source>
</evidence>
<feature type="compositionally biased region" description="Polar residues" evidence="1">
    <location>
        <begin position="74"/>
        <end position="83"/>
    </location>
</feature>
<gene>
    <name evidence="2" type="ORF">Tco_1080199</name>
</gene>
<dbReference type="EMBL" id="BQNB010020012">
    <property type="protein sequence ID" value="GJT91354.1"/>
    <property type="molecule type" value="Genomic_DNA"/>
</dbReference>
<evidence type="ECO:0000313" key="2">
    <source>
        <dbReference type="EMBL" id="GJT91354.1"/>
    </source>
</evidence>
<keyword evidence="3" id="KW-1185">Reference proteome</keyword>
<comment type="caution">
    <text evidence="2">The sequence shown here is derived from an EMBL/GenBank/DDBJ whole genome shotgun (WGS) entry which is preliminary data.</text>
</comment>
<sequence>MAFGENTRDLGSFREEMDEITDLHQILEEMLIIGRGDGVASIKRHRHDLSSDGVRDLVMESGQSIERFLNNFANQPNETNMNDLESDDESVNTPLVSPFPHSDNDSDDSEVLNELIEYENVGMLRREKAINSLDGDDLAF</sequence>
<organism evidence="2 3">
    <name type="scientific">Tanacetum coccineum</name>
    <dbReference type="NCBI Taxonomy" id="301880"/>
    <lineage>
        <taxon>Eukaryota</taxon>
        <taxon>Viridiplantae</taxon>
        <taxon>Streptophyta</taxon>
        <taxon>Embryophyta</taxon>
        <taxon>Tracheophyta</taxon>
        <taxon>Spermatophyta</taxon>
        <taxon>Magnoliopsida</taxon>
        <taxon>eudicotyledons</taxon>
        <taxon>Gunneridae</taxon>
        <taxon>Pentapetalae</taxon>
        <taxon>asterids</taxon>
        <taxon>campanulids</taxon>
        <taxon>Asterales</taxon>
        <taxon>Asteraceae</taxon>
        <taxon>Asteroideae</taxon>
        <taxon>Anthemideae</taxon>
        <taxon>Anthemidinae</taxon>
        <taxon>Tanacetum</taxon>
    </lineage>
</organism>
<reference evidence="2" key="2">
    <citation type="submission" date="2022-01" db="EMBL/GenBank/DDBJ databases">
        <authorList>
            <person name="Yamashiro T."/>
            <person name="Shiraishi A."/>
            <person name="Satake H."/>
            <person name="Nakayama K."/>
        </authorList>
    </citation>
    <scope>NUCLEOTIDE SEQUENCE</scope>
</reference>
<accession>A0ABQ5HUX1</accession>
<name>A0ABQ5HUX1_9ASTR</name>
<feature type="region of interest" description="Disordered" evidence="1">
    <location>
        <begin position="74"/>
        <end position="109"/>
    </location>
</feature>
<dbReference type="Proteomes" id="UP001151760">
    <property type="component" value="Unassembled WGS sequence"/>
</dbReference>
<protein>
    <submittedName>
        <fullName evidence="2">Uncharacterized protein</fullName>
    </submittedName>
</protein>
<proteinExistence type="predicted"/>
<reference evidence="2" key="1">
    <citation type="journal article" date="2022" name="Int. J. Mol. Sci.">
        <title>Draft Genome of Tanacetum Coccineum: Genomic Comparison of Closely Related Tanacetum-Family Plants.</title>
        <authorList>
            <person name="Yamashiro T."/>
            <person name="Shiraishi A."/>
            <person name="Nakayama K."/>
            <person name="Satake H."/>
        </authorList>
    </citation>
    <scope>NUCLEOTIDE SEQUENCE</scope>
</reference>
<evidence type="ECO:0000256" key="1">
    <source>
        <dbReference type="SAM" id="MobiDB-lite"/>
    </source>
</evidence>